<evidence type="ECO:0000256" key="3">
    <source>
        <dbReference type="ARBA" id="ARBA00022803"/>
    </source>
</evidence>
<evidence type="ECO:0000256" key="2">
    <source>
        <dbReference type="ARBA" id="ARBA00022737"/>
    </source>
</evidence>
<dbReference type="InterPro" id="IPR036028">
    <property type="entry name" value="SH3-like_dom_sf"/>
</dbReference>
<evidence type="ECO:0000259" key="8">
    <source>
        <dbReference type="PROSITE" id="PS51781"/>
    </source>
</evidence>
<dbReference type="RefSeq" id="WP_136840740.1">
    <property type="nucleotide sequence ID" value="NZ_SUPL01000001.1"/>
</dbReference>
<dbReference type="InterPro" id="IPR019734">
    <property type="entry name" value="TPR_rpt"/>
</dbReference>
<dbReference type="InterPro" id="IPR003646">
    <property type="entry name" value="SH3-like_bac-type"/>
</dbReference>
<proteinExistence type="predicted"/>
<dbReference type="PANTHER" id="PTHR44943:SF8">
    <property type="entry name" value="TPR REPEAT-CONTAINING PROTEIN MJ0263"/>
    <property type="match status" value="1"/>
</dbReference>
<keyword evidence="5" id="KW-0812">Transmembrane</keyword>
<dbReference type="CDD" id="cd00174">
    <property type="entry name" value="SH3"/>
    <property type="match status" value="1"/>
</dbReference>
<dbReference type="EMBL" id="SUPL01000001">
    <property type="protein sequence ID" value="TJY38166.1"/>
    <property type="molecule type" value="Genomic_DNA"/>
</dbReference>
<dbReference type="SMART" id="SM00028">
    <property type="entry name" value="TPR"/>
    <property type="match status" value="2"/>
</dbReference>
<dbReference type="SMART" id="SM00287">
    <property type="entry name" value="SH3b"/>
    <property type="match status" value="1"/>
</dbReference>
<reference evidence="9 10" key="1">
    <citation type="submission" date="2019-04" db="EMBL/GenBank/DDBJ databases">
        <title>Lacinutrix sp. nov., isolated from marine water.</title>
        <authorList>
            <person name="Kim W."/>
        </authorList>
    </citation>
    <scope>NUCLEOTIDE SEQUENCE [LARGE SCALE GENOMIC DNA]</scope>
    <source>
        <strain evidence="9 10">CAU 1491</strain>
    </source>
</reference>
<dbReference type="SUPFAM" id="SSF48452">
    <property type="entry name" value="TPR-like"/>
    <property type="match status" value="1"/>
</dbReference>
<dbReference type="InterPro" id="IPR001452">
    <property type="entry name" value="SH3_domain"/>
</dbReference>
<dbReference type="SUPFAM" id="SSF50044">
    <property type="entry name" value="SH3-domain"/>
    <property type="match status" value="1"/>
</dbReference>
<dbReference type="PROSITE" id="PS51781">
    <property type="entry name" value="SH3B"/>
    <property type="match status" value="1"/>
</dbReference>
<dbReference type="PROSITE" id="PS50293">
    <property type="entry name" value="TPR_REGION"/>
    <property type="match status" value="1"/>
</dbReference>
<dbReference type="Proteomes" id="UP000307657">
    <property type="component" value="Unassembled WGS sequence"/>
</dbReference>
<feature type="domain" description="SH3b" evidence="8">
    <location>
        <begin position="187"/>
        <end position="251"/>
    </location>
</feature>
<evidence type="ECO:0000256" key="1">
    <source>
        <dbReference type="ARBA" id="ARBA00022443"/>
    </source>
</evidence>
<keyword evidence="5" id="KW-1133">Transmembrane helix</keyword>
<dbReference type="InterPro" id="IPR051685">
    <property type="entry name" value="Ycf3/AcsC/BcsC/TPR_MFPF"/>
</dbReference>
<keyword evidence="6" id="KW-0732">Signal</keyword>
<feature type="repeat" description="TPR" evidence="4">
    <location>
        <begin position="54"/>
        <end position="87"/>
    </location>
</feature>
<gene>
    <name evidence="9" type="ORF">E5167_02615</name>
</gene>
<feature type="transmembrane region" description="Helical" evidence="5">
    <location>
        <begin position="129"/>
        <end position="149"/>
    </location>
</feature>
<feature type="signal peptide" evidence="6">
    <location>
        <begin position="1"/>
        <end position="20"/>
    </location>
</feature>
<dbReference type="OrthoDB" id="9776208at2"/>
<keyword evidence="3 4" id="KW-0802">TPR repeat</keyword>
<keyword evidence="10" id="KW-1185">Reference proteome</keyword>
<evidence type="ECO:0000256" key="6">
    <source>
        <dbReference type="SAM" id="SignalP"/>
    </source>
</evidence>
<evidence type="ECO:0000259" key="7">
    <source>
        <dbReference type="PROSITE" id="PS50002"/>
    </source>
</evidence>
<keyword evidence="1" id="KW-0728">SH3 domain</keyword>
<dbReference type="AlphaFoldDB" id="A0A4U0F186"/>
<dbReference type="Gene3D" id="2.30.30.40">
    <property type="entry name" value="SH3 Domains"/>
    <property type="match status" value="1"/>
</dbReference>
<keyword evidence="5" id="KW-0472">Membrane</keyword>
<dbReference type="PROSITE" id="PS50005">
    <property type="entry name" value="TPR"/>
    <property type="match status" value="1"/>
</dbReference>
<accession>A0A4U0F186</accession>
<dbReference type="PANTHER" id="PTHR44943">
    <property type="entry name" value="CELLULOSE SYNTHASE OPERON PROTEIN C"/>
    <property type="match status" value="1"/>
</dbReference>
<name>A0A4U0F186_9FLAO</name>
<feature type="domain" description="SH3" evidence="7">
    <location>
        <begin position="188"/>
        <end position="252"/>
    </location>
</feature>
<keyword evidence="2" id="KW-0677">Repeat</keyword>
<evidence type="ECO:0000313" key="9">
    <source>
        <dbReference type="EMBL" id="TJY38166.1"/>
    </source>
</evidence>
<protein>
    <submittedName>
        <fullName evidence="9">Tetratricopeptide repeat protein</fullName>
    </submittedName>
</protein>
<dbReference type="InterPro" id="IPR011990">
    <property type="entry name" value="TPR-like_helical_dom_sf"/>
</dbReference>
<evidence type="ECO:0000313" key="10">
    <source>
        <dbReference type="Proteomes" id="UP000307657"/>
    </source>
</evidence>
<feature type="chain" id="PRO_5020386381" evidence="6">
    <location>
        <begin position="21"/>
        <end position="253"/>
    </location>
</feature>
<dbReference type="Gene3D" id="1.25.40.10">
    <property type="entry name" value="Tetratricopeptide repeat domain"/>
    <property type="match status" value="1"/>
</dbReference>
<dbReference type="PROSITE" id="PS50002">
    <property type="entry name" value="SH3"/>
    <property type="match status" value="1"/>
</dbReference>
<comment type="caution">
    <text evidence="9">The sequence shown here is derived from an EMBL/GenBank/DDBJ whole genome shotgun (WGS) entry which is preliminary data.</text>
</comment>
<evidence type="ECO:0000256" key="5">
    <source>
        <dbReference type="SAM" id="Phobius"/>
    </source>
</evidence>
<organism evidence="9 10">
    <name type="scientific">Pontimicrobium aquaticum</name>
    <dbReference type="NCBI Taxonomy" id="2565367"/>
    <lineage>
        <taxon>Bacteria</taxon>
        <taxon>Pseudomonadati</taxon>
        <taxon>Bacteroidota</taxon>
        <taxon>Flavobacteriia</taxon>
        <taxon>Flavobacteriales</taxon>
        <taxon>Flavobacteriaceae</taxon>
        <taxon>Pontimicrobium</taxon>
    </lineage>
</organism>
<feature type="transmembrane region" description="Helical" evidence="5">
    <location>
        <begin position="158"/>
        <end position="177"/>
    </location>
</feature>
<evidence type="ECO:0000256" key="4">
    <source>
        <dbReference type="PROSITE-ProRule" id="PRU00339"/>
    </source>
</evidence>
<dbReference type="Pfam" id="PF00515">
    <property type="entry name" value="TPR_1"/>
    <property type="match status" value="1"/>
</dbReference>
<dbReference type="Pfam" id="PF08239">
    <property type="entry name" value="SH3_3"/>
    <property type="match status" value="1"/>
</dbReference>
<sequence>MRYILYIVVLLFSMSLSAQNDDLFDKANKLYNNGSFQEAIESYESILSNGVHSSELYFNLGNAYYKLNRIAPSIYYYEKALQLSPNNKDIKNNLGFAQNMTVDNIEIIPEIGLSKIRKSIINAFNFDTWAILSVSFVLLFVLLFLGYYFSSATAKKRLAFIVSSTSLGLAIMCLFFAQQKYQYTQKDKPAIVFAKETDVKTEPNLRSEIAFTLHEGTKVLVLESYDENWIKIKLADGKIGWIPSEDIKLLNDI</sequence>